<name>A0A4S3M0I3_9FLAO</name>
<reference evidence="5 6" key="1">
    <citation type="submission" date="2019-04" db="EMBL/GenBank/DDBJ databases">
        <title>Draft genome sequence of Robertkochia marina CC-AMO-30D.</title>
        <authorList>
            <person name="Hameed A."/>
            <person name="Lin S.-Y."/>
            <person name="Shahina M."/>
            <person name="Lai W.-A."/>
            <person name="Young C.-C."/>
        </authorList>
    </citation>
    <scope>NUCLEOTIDE SEQUENCE [LARGE SCALE GENOMIC DNA]</scope>
    <source>
        <strain evidence="5 6">CC-AMO-30D</strain>
    </source>
</reference>
<comment type="caution">
    <text evidence="5">The sequence shown here is derived from an EMBL/GenBank/DDBJ whole genome shotgun (WGS) entry which is preliminary data.</text>
</comment>
<comment type="subcellular location">
    <subcellularLocation>
        <location evidence="1">Periplasm</location>
    </subcellularLocation>
</comment>
<dbReference type="Pfam" id="PF22384">
    <property type="entry name" value="PBP2_Ca3427_like"/>
    <property type="match status" value="1"/>
</dbReference>
<dbReference type="RefSeq" id="WP_136336109.1">
    <property type="nucleotide sequence ID" value="NZ_QXMP01000019.1"/>
</dbReference>
<accession>A0A4S3M0I3</accession>
<sequence>MKEIKIVGVPEHFNLPWHLALEEGVFADRGIELLWEDVPEGTGRMCEMLRNGETDLAIILTEGIVKDIIGGNPSSIIQEFIASPLYWGIHVDAHSAFRELSDLENKTAAISRYGSGSHLMAYINADNAGWDPKKLKFHVVNTIHGAVEALADGKADYFMWEHFTTKPLVDEGTFRRLGDCPTPWPCFVIAASNHILQKEPSAVKHILEVINSITLDFRDIPSIDRMLSNRYEQNLDDIREWLGLTSWSQEQIDADVIKNVQEQLLKLNIIEKTLPYTELTTNL</sequence>
<dbReference type="PANTHER" id="PTHR30024">
    <property type="entry name" value="ALIPHATIC SULFONATES-BINDING PROTEIN-RELATED"/>
    <property type="match status" value="1"/>
</dbReference>
<dbReference type="PANTHER" id="PTHR30024:SF47">
    <property type="entry name" value="TAURINE-BINDING PERIPLASMIC PROTEIN"/>
    <property type="match status" value="1"/>
</dbReference>
<evidence type="ECO:0000259" key="4">
    <source>
        <dbReference type="Pfam" id="PF22384"/>
    </source>
</evidence>
<dbReference type="OrthoDB" id="6191474at2"/>
<evidence type="ECO:0000256" key="3">
    <source>
        <dbReference type="ARBA" id="ARBA00022729"/>
    </source>
</evidence>
<dbReference type="EMBL" id="SSMC01000002">
    <property type="protein sequence ID" value="THD67904.1"/>
    <property type="molecule type" value="Genomic_DNA"/>
</dbReference>
<gene>
    <name evidence="5" type="ORF">E7Z59_09650</name>
</gene>
<dbReference type="Proteomes" id="UP000305939">
    <property type="component" value="Unassembled WGS sequence"/>
</dbReference>
<keyword evidence="6" id="KW-1185">Reference proteome</keyword>
<evidence type="ECO:0000313" key="6">
    <source>
        <dbReference type="Proteomes" id="UP000305939"/>
    </source>
</evidence>
<dbReference type="GO" id="GO:0042597">
    <property type="term" value="C:periplasmic space"/>
    <property type="evidence" value="ECO:0007669"/>
    <property type="project" value="UniProtKB-SubCell"/>
</dbReference>
<dbReference type="InterPro" id="IPR054364">
    <property type="entry name" value="Ca3427-like_PBP2"/>
</dbReference>
<dbReference type="CDD" id="cd13637">
    <property type="entry name" value="PBP2_Ca3427_like"/>
    <property type="match status" value="1"/>
</dbReference>
<evidence type="ECO:0000256" key="1">
    <source>
        <dbReference type="ARBA" id="ARBA00004418"/>
    </source>
</evidence>
<comment type="similarity">
    <text evidence="2">Belongs to the bacterial solute-binding protein SsuA/TauA family.</text>
</comment>
<protein>
    <submittedName>
        <fullName evidence="5">ABC transporter substrate-binding protein</fullName>
    </submittedName>
</protein>
<feature type="domain" description="Ca3427-like PBP 2" evidence="4">
    <location>
        <begin position="101"/>
        <end position="179"/>
    </location>
</feature>
<organism evidence="5 6">
    <name type="scientific">Robertkochia marina</name>
    <dbReference type="NCBI Taxonomy" id="1227945"/>
    <lineage>
        <taxon>Bacteria</taxon>
        <taxon>Pseudomonadati</taxon>
        <taxon>Bacteroidota</taxon>
        <taxon>Flavobacteriia</taxon>
        <taxon>Flavobacteriales</taxon>
        <taxon>Flavobacteriaceae</taxon>
        <taxon>Robertkochia</taxon>
    </lineage>
</organism>
<dbReference type="SUPFAM" id="SSF53850">
    <property type="entry name" value="Periplasmic binding protein-like II"/>
    <property type="match status" value="1"/>
</dbReference>
<keyword evidence="3" id="KW-0732">Signal</keyword>
<dbReference type="Gene3D" id="3.40.190.10">
    <property type="entry name" value="Periplasmic binding protein-like II"/>
    <property type="match status" value="2"/>
</dbReference>
<evidence type="ECO:0000256" key="2">
    <source>
        <dbReference type="ARBA" id="ARBA00010742"/>
    </source>
</evidence>
<evidence type="ECO:0000313" key="5">
    <source>
        <dbReference type="EMBL" id="THD67904.1"/>
    </source>
</evidence>
<proteinExistence type="inferred from homology"/>
<dbReference type="AlphaFoldDB" id="A0A4S3M0I3"/>